<dbReference type="InterPro" id="IPR009000">
    <property type="entry name" value="Transl_B-barrel_sf"/>
</dbReference>
<name>A0A8S3ZF35_9EUPU</name>
<evidence type="ECO:0000256" key="4">
    <source>
        <dbReference type="SAM" id="MobiDB-lite"/>
    </source>
</evidence>
<dbReference type="GO" id="GO:0022625">
    <property type="term" value="C:cytosolic large ribosomal subunit"/>
    <property type="evidence" value="ECO:0007669"/>
    <property type="project" value="TreeGrafter"/>
</dbReference>
<dbReference type="Gene3D" id="2.40.30.10">
    <property type="entry name" value="Translation factors"/>
    <property type="match status" value="1"/>
</dbReference>
<dbReference type="AlphaFoldDB" id="A0A8S3ZF35"/>
<gene>
    <name evidence="5" type="ORF">CUNI_LOCUS13437</name>
</gene>
<dbReference type="GO" id="GO:0003735">
    <property type="term" value="F:structural constituent of ribosome"/>
    <property type="evidence" value="ECO:0007669"/>
    <property type="project" value="InterPro"/>
</dbReference>
<dbReference type="SUPFAM" id="SSF50447">
    <property type="entry name" value="Translation proteins"/>
    <property type="match status" value="1"/>
</dbReference>
<keyword evidence="2" id="KW-0689">Ribosomal protein</keyword>
<protein>
    <recommendedName>
        <fullName evidence="7">Ribosomal protein L3</fullName>
    </recommendedName>
</protein>
<reference evidence="5" key="1">
    <citation type="submission" date="2021-04" db="EMBL/GenBank/DDBJ databases">
        <authorList>
            <consortium name="Molecular Ecology Group"/>
        </authorList>
    </citation>
    <scope>NUCLEOTIDE SEQUENCE</scope>
</reference>
<dbReference type="InterPro" id="IPR045077">
    <property type="entry name" value="L3_arc_euk"/>
</dbReference>
<proteinExistence type="inferred from homology"/>
<sequence>MSHGKCSAPRHGSEGFLPKERSKRLRSKVKAFPKDDKSKPMNLTAFIGYKAGMTHIVREIDRPGSKTNKKEVVEVVTIIDGPPMVFVGVVGYIETPTGLRTLRTVFAADETGKKAINTDLKKIKKENFTPLRRFPNYGEVRNDYIKLRGCCSLMTSFRRRLMEKITLKFIDTSSKWGRFQIPEEKRAFIDTLKKELLFKEAPAASF</sequence>
<dbReference type="OrthoDB" id="1611972at2759"/>
<evidence type="ECO:0000313" key="6">
    <source>
        <dbReference type="Proteomes" id="UP000678393"/>
    </source>
</evidence>
<dbReference type="PANTHER" id="PTHR11363">
    <property type="entry name" value="60S RIBOSOMAL PROTEIN L3-RELATED"/>
    <property type="match status" value="1"/>
</dbReference>
<evidence type="ECO:0008006" key="7">
    <source>
        <dbReference type="Google" id="ProtNLM"/>
    </source>
</evidence>
<feature type="compositionally biased region" description="Basic and acidic residues" evidence="4">
    <location>
        <begin position="11"/>
        <end position="20"/>
    </location>
</feature>
<dbReference type="PANTHER" id="PTHR11363:SF5">
    <property type="entry name" value="LARGE RIBOSOMAL SUBUNIT PROTEIN UL3"/>
    <property type="match status" value="1"/>
</dbReference>
<dbReference type="EMBL" id="CAJHNH020002835">
    <property type="protein sequence ID" value="CAG5127879.1"/>
    <property type="molecule type" value="Genomic_DNA"/>
</dbReference>
<comment type="similarity">
    <text evidence="1">Belongs to the universal ribosomal protein uL3 family.</text>
</comment>
<keyword evidence="3" id="KW-0687">Ribonucleoprotein</keyword>
<evidence type="ECO:0000313" key="5">
    <source>
        <dbReference type="EMBL" id="CAG5127879.1"/>
    </source>
</evidence>
<feature type="region of interest" description="Disordered" evidence="4">
    <location>
        <begin position="1"/>
        <end position="25"/>
    </location>
</feature>
<evidence type="ECO:0000256" key="1">
    <source>
        <dbReference type="ARBA" id="ARBA00006540"/>
    </source>
</evidence>
<dbReference type="FunFam" id="2.40.30.10:FF:000079">
    <property type="entry name" value="60S ribosomal protein L3"/>
    <property type="match status" value="1"/>
</dbReference>
<dbReference type="GO" id="GO:0006412">
    <property type="term" value="P:translation"/>
    <property type="evidence" value="ECO:0007669"/>
    <property type="project" value="InterPro"/>
</dbReference>
<evidence type="ECO:0000256" key="3">
    <source>
        <dbReference type="ARBA" id="ARBA00023274"/>
    </source>
</evidence>
<dbReference type="Pfam" id="PF00297">
    <property type="entry name" value="Ribosomal_L3"/>
    <property type="match status" value="1"/>
</dbReference>
<evidence type="ECO:0000256" key="2">
    <source>
        <dbReference type="ARBA" id="ARBA00022980"/>
    </source>
</evidence>
<dbReference type="InterPro" id="IPR000597">
    <property type="entry name" value="Ribosomal_uL3"/>
</dbReference>
<keyword evidence="6" id="KW-1185">Reference proteome</keyword>
<comment type="caution">
    <text evidence="5">The sequence shown here is derived from an EMBL/GenBank/DDBJ whole genome shotgun (WGS) entry which is preliminary data.</text>
</comment>
<dbReference type="GO" id="GO:0003723">
    <property type="term" value="F:RNA binding"/>
    <property type="evidence" value="ECO:0007669"/>
    <property type="project" value="TreeGrafter"/>
</dbReference>
<dbReference type="Proteomes" id="UP000678393">
    <property type="component" value="Unassembled WGS sequence"/>
</dbReference>
<organism evidence="5 6">
    <name type="scientific">Candidula unifasciata</name>
    <dbReference type="NCBI Taxonomy" id="100452"/>
    <lineage>
        <taxon>Eukaryota</taxon>
        <taxon>Metazoa</taxon>
        <taxon>Spiralia</taxon>
        <taxon>Lophotrochozoa</taxon>
        <taxon>Mollusca</taxon>
        <taxon>Gastropoda</taxon>
        <taxon>Heterobranchia</taxon>
        <taxon>Euthyneura</taxon>
        <taxon>Panpulmonata</taxon>
        <taxon>Eupulmonata</taxon>
        <taxon>Stylommatophora</taxon>
        <taxon>Helicina</taxon>
        <taxon>Helicoidea</taxon>
        <taxon>Geomitridae</taxon>
        <taxon>Candidula</taxon>
    </lineage>
</organism>
<accession>A0A8S3ZF35</accession>